<keyword evidence="6" id="KW-1185">Reference proteome</keyword>
<comment type="similarity">
    <text evidence="1">Belongs to the LCA5 family.</text>
</comment>
<name>A0A9N7V7M8_PLEPL</name>
<dbReference type="AlphaFoldDB" id="A0A9N7V7M8"/>
<dbReference type="EMBL" id="CADEAL010003735">
    <property type="protein sequence ID" value="CAB1445636.1"/>
    <property type="molecule type" value="Genomic_DNA"/>
</dbReference>
<organism evidence="5 6">
    <name type="scientific">Pleuronectes platessa</name>
    <name type="common">European plaice</name>
    <dbReference type="NCBI Taxonomy" id="8262"/>
    <lineage>
        <taxon>Eukaryota</taxon>
        <taxon>Metazoa</taxon>
        <taxon>Chordata</taxon>
        <taxon>Craniata</taxon>
        <taxon>Vertebrata</taxon>
        <taxon>Euteleostomi</taxon>
        <taxon>Actinopterygii</taxon>
        <taxon>Neopterygii</taxon>
        <taxon>Teleostei</taxon>
        <taxon>Neoteleostei</taxon>
        <taxon>Acanthomorphata</taxon>
        <taxon>Carangaria</taxon>
        <taxon>Pleuronectiformes</taxon>
        <taxon>Pleuronectoidei</taxon>
        <taxon>Pleuronectidae</taxon>
        <taxon>Pleuronectes</taxon>
    </lineage>
</organism>
<comment type="caution">
    <text evidence="5">The sequence shown here is derived from an EMBL/GenBank/DDBJ whole genome shotgun (WGS) entry which is preliminary data.</text>
</comment>
<gene>
    <name evidence="5" type="ORF">PLEPLA_LOCUS33367</name>
</gene>
<accession>A0A9N7V7M8</accession>
<reference evidence="5" key="1">
    <citation type="submission" date="2020-03" db="EMBL/GenBank/DDBJ databases">
        <authorList>
            <person name="Weist P."/>
        </authorList>
    </citation>
    <scope>NUCLEOTIDE SEQUENCE</scope>
</reference>
<feature type="domain" description="Lebercilin" evidence="4">
    <location>
        <begin position="4"/>
        <end position="153"/>
    </location>
</feature>
<dbReference type="GO" id="GO:0005930">
    <property type="term" value="C:axoneme"/>
    <property type="evidence" value="ECO:0007669"/>
    <property type="project" value="TreeGrafter"/>
</dbReference>
<evidence type="ECO:0000313" key="6">
    <source>
        <dbReference type="Proteomes" id="UP001153269"/>
    </source>
</evidence>
<evidence type="ECO:0000259" key="4">
    <source>
        <dbReference type="Pfam" id="PF15619"/>
    </source>
</evidence>
<sequence>MLCISKLKNQEADLLQQLTEVRKENRQLKTLHYHTTVALQHFQEAQNSFPETINKHRTEVQALQVLIHDTGACRNLNAAKLKATEDKLVETNDSLKNLKQVTQDHNLREREKLTFMLTKASAELAEKDKRIKDMEKHIRLSQAWYNRQLASNQQ</sequence>
<evidence type="ECO:0000313" key="5">
    <source>
        <dbReference type="EMBL" id="CAB1445636.1"/>
    </source>
</evidence>
<evidence type="ECO:0000256" key="1">
    <source>
        <dbReference type="ARBA" id="ARBA00010229"/>
    </source>
</evidence>
<dbReference type="PANTHER" id="PTHR16650">
    <property type="entry name" value="C21ORF13-RELATED"/>
    <property type="match status" value="1"/>
</dbReference>
<proteinExistence type="inferred from homology"/>
<dbReference type="Proteomes" id="UP001153269">
    <property type="component" value="Unassembled WGS sequence"/>
</dbReference>
<dbReference type="PANTHER" id="PTHR16650:SF6">
    <property type="entry name" value="GH21622P"/>
    <property type="match status" value="1"/>
</dbReference>
<feature type="coiled-coil region" evidence="3">
    <location>
        <begin position="81"/>
        <end position="137"/>
    </location>
</feature>
<dbReference type="GO" id="GO:0042073">
    <property type="term" value="P:intraciliary transport"/>
    <property type="evidence" value="ECO:0007669"/>
    <property type="project" value="TreeGrafter"/>
</dbReference>
<feature type="coiled-coil region" evidence="3">
    <location>
        <begin position="4"/>
        <end position="31"/>
    </location>
</feature>
<protein>
    <recommendedName>
        <fullName evidence="4">Lebercilin domain-containing protein</fullName>
    </recommendedName>
</protein>
<dbReference type="Pfam" id="PF15619">
    <property type="entry name" value="Lebercilin"/>
    <property type="match status" value="1"/>
</dbReference>
<keyword evidence="2 3" id="KW-0175">Coiled coil</keyword>
<evidence type="ECO:0000256" key="2">
    <source>
        <dbReference type="ARBA" id="ARBA00023054"/>
    </source>
</evidence>
<dbReference type="InterPro" id="IPR026188">
    <property type="entry name" value="Lebercilin-like"/>
</dbReference>
<evidence type="ECO:0000256" key="3">
    <source>
        <dbReference type="SAM" id="Coils"/>
    </source>
</evidence>
<dbReference type="InterPro" id="IPR028933">
    <property type="entry name" value="Lebercilin_dom"/>
</dbReference>